<evidence type="ECO:0000256" key="1">
    <source>
        <dbReference type="ARBA" id="ARBA00005254"/>
    </source>
</evidence>
<sequence>MGAPKFETLLYDVRDGVATITLHRPEKLNAFTARMMKELMEAFDNTDADDAVRAVIVTGSGRAFCAGADLSGGGATFDRTSPQALEREEGKVGDIYRDGGGRVSLRIYDSLKPVIAAVNGAAVGVGATMQLPMDIRLASADAKFGFVFARRGITPEACSSWFLPRLVGPQTALEWCFTGRVFGAQEALDRGLVRSLHAPEDLLSAAVALAREIADNTAPVSVALSRQLIWRMAGAAHPMYAHMADSRAIQSRGASGDAKEGVTSFLEKRAPAYPDKVSRDLPDIWEHWDDPRFR</sequence>
<dbReference type="AlphaFoldDB" id="A0AB39KVB6"/>
<dbReference type="Gene3D" id="1.10.12.10">
    <property type="entry name" value="Lyase 2-enoyl-coa Hydratase, Chain A, domain 2"/>
    <property type="match status" value="1"/>
</dbReference>
<dbReference type="NCBIfam" id="NF006109">
    <property type="entry name" value="PRK08260.1"/>
    <property type="match status" value="1"/>
</dbReference>
<organism evidence="2">
    <name type="scientific">Caulobacter sp. 73W</name>
    <dbReference type="NCBI Taxonomy" id="3161137"/>
    <lineage>
        <taxon>Bacteria</taxon>
        <taxon>Pseudomonadati</taxon>
        <taxon>Pseudomonadota</taxon>
        <taxon>Alphaproteobacteria</taxon>
        <taxon>Caulobacterales</taxon>
        <taxon>Caulobacteraceae</taxon>
        <taxon>Caulobacter</taxon>
    </lineage>
</organism>
<dbReference type="Pfam" id="PF00378">
    <property type="entry name" value="ECH_1"/>
    <property type="match status" value="1"/>
</dbReference>
<dbReference type="SUPFAM" id="SSF52096">
    <property type="entry name" value="ClpP/crotonase"/>
    <property type="match status" value="1"/>
</dbReference>
<dbReference type="GO" id="GO:0003824">
    <property type="term" value="F:catalytic activity"/>
    <property type="evidence" value="ECO:0007669"/>
    <property type="project" value="UniProtKB-ARBA"/>
</dbReference>
<dbReference type="InterPro" id="IPR029045">
    <property type="entry name" value="ClpP/crotonase-like_dom_sf"/>
</dbReference>
<dbReference type="InterPro" id="IPR014748">
    <property type="entry name" value="Enoyl-CoA_hydra_C"/>
</dbReference>
<evidence type="ECO:0000313" key="2">
    <source>
        <dbReference type="EMBL" id="XDO97584.1"/>
    </source>
</evidence>
<proteinExistence type="inferred from homology"/>
<dbReference type="CDD" id="cd06558">
    <property type="entry name" value="crotonase-like"/>
    <property type="match status" value="1"/>
</dbReference>
<dbReference type="PANTHER" id="PTHR43684">
    <property type="match status" value="1"/>
</dbReference>
<dbReference type="RefSeq" id="WP_369060905.1">
    <property type="nucleotide sequence ID" value="NZ_CP158375.1"/>
</dbReference>
<dbReference type="Gene3D" id="3.90.226.10">
    <property type="entry name" value="2-enoyl-CoA Hydratase, Chain A, domain 1"/>
    <property type="match status" value="1"/>
</dbReference>
<gene>
    <name evidence="2" type="ORF">ABOZ73_03950</name>
</gene>
<comment type="similarity">
    <text evidence="1">Belongs to the enoyl-CoA hydratase/isomerase family.</text>
</comment>
<dbReference type="InterPro" id="IPR051053">
    <property type="entry name" value="ECH/Chromodomain_protein"/>
</dbReference>
<dbReference type="EMBL" id="CP158375">
    <property type="protein sequence ID" value="XDO97584.1"/>
    <property type="molecule type" value="Genomic_DNA"/>
</dbReference>
<reference evidence="2" key="1">
    <citation type="submission" date="2024-06" db="EMBL/GenBank/DDBJ databases">
        <title>Caulobacter inopinatus, sp. nov.</title>
        <authorList>
            <person name="Donachie S.P."/>
        </authorList>
    </citation>
    <scope>NUCLEOTIDE SEQUENCE</scope>
    <source>
        <strain evidence="2">73W</strain>
    </source>
</reference>
<protein>
    <submittedName>
        <fullName evidence="2">Crotonase/enoyl-CoA hydratase family protein</fullName>
    </submittedName>
</protein>
<dbReference type="PANTHER" id="PTHR43684:SF4">
    <property type="entry name" value="ENOYL-COA HYDRATASE_ISOMERASE FAMILY PROTEIN (AFU_ORTHOLOGUE AFUA_1G01890)"/>
    <property type="match status" value="1"/>
</dbReference>
<dbReference type="InterPro" id="IPR001753">
    <property type="entry name" value="Enoyl-CoA_hydra/iso"/>
</dbReference>
<accession>A0AB39KVB6</accession>
<name>A0AB39KVB6_9CAUL</name>